<evidence type="ECO:0000313" key="3">
    <source>
        <dbReference type="Proteomes" id="UP000026960"/>
    </source>
</evidence>
<proteinExistence type="predicted"/>
<reference evidence="2" key="1">
    <citation type="journal article" date="2009" name="Rice">
        <title>De Novo Next Generation Sequencing of Plant Genomes.</title>
        <authorList>
            <person name="Rounsley S."/>
            <person name="Marri P.R."/>
            <person name="Yu Y."/>
            <person name="He R."/>
            <person name="Sisneros N."/>
            <person name="Goicoechea J.L."/>
            <person name="Lee S.J."/>
            <person name="Angelova A."/>
            <person name="Kudrna D."/>
            <person name="Luo M."/>
            <person name="Affourtit J."/>
            <person name="Desany B."/>
            <person name="Knight J."/>
            <person name="Niazi F."/>
            <person name="Egholm M."/>
            <person name="Wing R.A."/>
        </authorList>
    </citation>
    <scope>NUCLEOTIDE SEQUENCE [LARGE SCALE GENOMIC DNA]</scope>
    <source>
        <strain evidence="2">cv. IRGC 105608</strain>
    </source>
</reference>
<keyword evidence="3" id="KW-1185">Reference proteome</keyword>
<evidence type="ECO:0000313" key="2">
    <source>
        <dbReference type="EnsemblPlants" id="OBART12G07360.1"/>
    </source>
</evidence>
<dbReference type="Proteomes" id="UP000026960">
    <property type="component" value="Chromosome 12"/>
</dbReference>
<dbReference type="EnsemblPlants" id="OBART12G07360.1">
    <property type="protein sequence ID" value="OBART12G07360.1"/>
    <property type="gene ID" value="OBART12G07360"/>
</dbReference>
<sequence length="96" mass="10568">MAIVGKERNTSANAPRREKYAQCVDQARLSPASHPLPTTPNRLHAALSLRWRAAKPSWSRFALLAPWQCTASKVYSLCSTSTLRRSSPHVINPAAS</sequence>
<dbReference type="Gramene" id="OBART12G07360.1">
    <property type="protein sequence ID" value="OBART12G07360.1"/>
    <property type="gene ID" value="OBART12G07360"/>
</dbReference>
<organism evidence="2">
    <name type="scientific">Oryza barthii</name>
    <dbReference type="NCBI Taxonomy" id="65489"/>
    <lineage>
        <taxon>Eukaryota</taxon>
        <taxon>Viridiplantae</taxon>
        <taxon>Streptophyta</taxon>
        <taxon>Embryophyta</taxon>
        <taxon>Tracheophyta</taxon>
        <taxon>Spermatophyta</taxon>
        <taxon>Magnoliopsida</taxon>
        <taxon>Liliopsida</taxon>
        <taxon>Poales</taxon>
        <taxon>Poaceae</taxon>
        <taxon>BOP clade</taxon>
        <taxon>Oryzoideae</taxon>
        <taxon>Oryzeae</taxon>
        <taxon>Oryzinae</taxon>
        <taxon>Oryza</taxon>
    </lineage>
</organism>
<accession>A0A0D3HSY3</accession>
<name>A0A0D3HSY3_9ORYZ</name>
<dbReference type="HOGENOM" id="CLU_2363026_0_0_1"/>
<dbReference type="PaxDb" id="65489-OBART12G07360.1"/>
<evidence type="ECO:0000256" key="1">
    <source>
        <dbReference type="SAM" id="MobiDB-lite"/>
    </source>
</evidence>
<dbReference type="AlphaFoldDB" id="A0A0D3HSY3"/>
<reference evidence="2" key="2">
    <citation type="submission" date="2015-03" db="UniProtKB">
        <authorList>
            <consortium name="EnsemblPlants"/>
        </authorList>
    </citation>
    <scope>IDENTIFICATION</scope>
</reference>
<protein>
    <submittedName>
        <fullName evidence="2">Uncharacterized protein</fullName>
    </submittedName>
</protein>
<feature type="region of interest" description="Disordered" evidence="1">
    <location>
        <begin position="1"/>
        <end position="20"/>
    </location>
</feature>